<gene>
    <name evidence="1" type="ORF">CACET_c19860</name>
</gene>
<protein>
    <submittedName>
        <fullName evidence="1">Ribosomal protein L7Ae/L30e/S12e/gadd45</fullName>
    </submittedName>
</protein>
<dbReference type="Pfam" id="PF01248">
    <property type="entry name" value="Ribosomal_L7Ae"/>
    <property type="match status" value="1"/>
</dbReference>
<dbReference type="OrthoDB" id="9794863at2"/>
<accession>A0A0D8I795</accession>
<dbReference type="EMBL" id="CP009687">
    <property type="protein sequence ID" value="AKL95434.1"/>
    <property type="molecule type" value="Genomic_DNA"/>
</dbReference>
<dbReference type="AlphaFoldDB" id="A0A0D8I795"/>
<dbReference type="GO" id="GO:0005840">
    <property type="term" value="C:ribosome"/>
    <property type="evidence" value="ECO:0007669"/>
    <property type="project" value="UniProtKB-KW"/>
</dbReference>
<evidence type="ECO:0000313" key="2">
    <source>
        <dbReference type="Proteomes" id="UP000035704"/>
    </source>
</evidence>
<dbReference type="RefSeq" id="WP_082058282.1">
    <property type="nucleotide sequence ID" value="NZ_CP009687.1"/>
</dbReference>
<dbReference type="STRING" id="84022.CACET_c19860"/>
<evidence type="ECO:0000313" key="1">
    <source>
        <dbReference type="EMBL" id="AKL95434.1"/>
    </source>
</evidence>
<dbReference type="InterPro" id="IPR029064">
    <property type="entry name" value="Ribosomal_eL30-like_sf"/>
</dbReference>
<keyword evidence="1" id="KW-0689">Ribosomal protein</keyword>
<dbReference type="Gene3D" id="3.30.1330.30">
    <property type="match status" value="1"/>
</dbReference>
<dbReference type="SUPFAM" id="SSF55315">
    <property type="entry name" value="L30e-like"/>
    <property type="match status" value="1"/>
</dbReference>
<dbReference type="InterPro" id="IPR004038">
    <property type="entry name" value="Ribosomal_eL8/eL30/eS12/Gad45"/>
</dbReference>
<keyword evidence="2" id="KW-1185">Reference proteome</keyword>
<name>A0A0D8I795_9CLOT</name>
<proteinExistence type="predicted"/>
<keyword evidence="1" id="KW-0687">Ribonucleoprotein</keyword>
<dbReference type="Proteomes" id="UP000035704">
    <property type="component" value="Chromosome"/>
</dbReference>
<organism evidence="1 2">
    <name type="scientific">Clostridium aceticum</name>
    <dbReference type="NCBI Taxonomy" id="84022"/>
    <lineage>
        <taxon>Bacteria</taxon>
        <taxon>Bacillati</taxon>
        <taxon>Bacillota</taxon>
        <taxon>Clostridia</taxon>
        <taxon>Eubacteriales</taxon>
        <taxon>Clostridiaceae</taxon>
        <taxon>Clostridium</taxon>
    </lineage>
</organism>
<dbReference type="PATRIC" id="fig|84022.5.peg.1791"/>
<reference evidence="1 2" key="1">
    <citation type="submission" date="2014-10" db="EMBL/GenBank/DDBJ databases">
        <title>Genome sequence of Clostridium aceticum DSM 1496.</title>
        <authorList>
            <person name="Poehlein A."/>
            <person name="Schiel-Bengelsdorf B."/>
            <person name="Gottschalk G."/>
            <person name="Duerre P."/>
            <person name="Daniel R."/>
        </authorList>
    </citation>
    <scope>NUCLEOTIDE SEQUENCE [LARGE SCALE GENOMIC DNA]</scope>
    <source>
        <strain evidence="1 2">DSM 1496</strain>
    </source>
</reference>
<sequence length="101" mass="11213">MKSKVSNLLGLAMRAGKIVSGEETCKKELKRSLYLVIVAEDASDNTKKVFSDKCSYYHVPLKFMGTKDELGHCIGKTSRATIGIKDKKFATTLLNCIDHED</sequence>
<dbReference type="KEGG" id="cace:CACET_c19860"/>